<comment type="catalytic activity">
    <reaction evidence="1">
        <text>ATP + protein L-histidine = ADP + protein N-phospho-L-histidine.</text>
        <dbReference type="EC" id="2.7.13.3"/>
    </reaction>
</comment>
<dbReference type="Pfam" id="PF07730">
    <property type="entry name" value="HisKA_3"/>
    <property type="match status" value="1"/>
</dbReference>
<dbReference type="Gene3D" id="3.30.565.10">
    <property type="entry name" value="Histidine kinase-like ATPase, C-terminal domain"/>
    <property type="match status" value="1"/>
</dbReference>
<dbReference type="InterPro" id="IPR003594">
    <property type="entry name" value="HATPase_dom"/>
</dbReference>
<dbReference type="SUPFAM" id="SSF55874">
    <property type="entry name" value="ATPase domain of HSP90 chaperone/DNA topoisomerase II/histidine kinase"/>
    <property type="match status" value="1"/>
</dbReference>
<keyword evidence="10" id="KW-0472">Membrane</keyword>
<evidence type="ECO:0000259" key="12">
    <source>
        <dbReference type="Pfam" id="PF07730"/>
    </source>
</evidence>
<dbReference type="Proteomes" id="UP000263377">
    <property type="component" value="Unassembled WGS sequence"/>
</dbReference>
<dbReference type="GO" id="GO:0000155">
    <property type="term" value="F:phosphorelay sensor kinase activity"/>
    <property type="evidence" value="ECO:0007669"/>
    <property type="project" value="InterPro"/>
</dbReference>
<dbReference type="InterPro" id="IPR036890">
    <property type="entry name" value="HATPase_C_sf"/>
</dbReference>
<feature type="transmembrane region" description="Helical" evidence="10">
    <location>
        <begin position="162"/>
        <end position="182"/>
    </location>
</feature>
<dbReference type="PANTHER" id="PTHR24421:SF10">
    <property type="entry name" value="NITRATE_NITRITE SENSOR PROTEIN NARQ"/>
    <property type="match status" value="1"/>
</dbReference>
<evidence type="ECO:0000256" key="7">
    <source>
        <dbReference type="ARBA" id="ARBA00022840"/>
    </source>
</evidence>
<dbReference type="Pfam" id="PF23539">
    <property type="entry name" value="DUF7134"/>
    <property type="match status" value="1"/>
</dbReference>
<reference evidence="14 15" key="1">
    <citation type="submission" date="2018-08" db="EMBL/GenBank/DDBJ databases">
        <title>Diversity &amp; Physiological Properties of Lignin-Decomposing Actinobacteria from Soil.</title>
        <authorList>
            <person name="Roh S.G."/>
            <person name="Kim S.B."/>
        </authorList>
    </citation>
    <scope>NUCLEOTIDE SEQUENCE [LARGE SCALE GENOMIC DNA]</scope>
    <source>
        <strain evidence="14 15">MMS17-GH009</strain>
    </source>
</reference>
<keyword evidence="3" id="KW-0597">Phosphoprotein</keyword>
<feature type="transmembrane region" description="Helical" evidence="10">
    <location>
        <begin position="40"/>
        <end position="60"/>
    </location>
</feature>
<evidence type="ECO:0000256" key="1">
    <source>
        <dbReference type="ARBA" id="ARBA00000085"/>
    </source>
</evidence>
<evidence type="ECO:0000259" key="13">
    <source>
        <dbReference type="Pfam" id="PF23539"/>
    </source>
</evidence>
<keyword evidence="15" id="KW-1185">Reference proteome</keyword>
<feature type="region of interest" description="Disordered" evidence="9">
    <location>
        <begin position="1"/>
        <end position="32"/>
    </location>
</feature>
<evidence type="ECO:0000256" key="4">
    <source>
        <dbReference type="ARBA" id="ARBA00022679"/>
    </source>
</evidence>
<feature type="domain" description="DUF7134" evidence="13">
    <location>
        <begin position="35"/>
        <end position="174"/>
    </location>
</feature>
<dbReference type="InterPro" id="IPR011712">
    <property type="entry name" value="Sig_transdc_His_kin_sub3_dim/P"/>
</dbReference>
<evidence type="ECO:0000256" key="9">
    <source>
        <dbReference type="SAM" id="MobiDB-lite"/>
    </source>
</evidence>
<accession>A0A372ZMT2</accession>
<feature type="domain" description="Histidine kinase/HSP90-like ATPase" evidence="11">
    <location>
        <begin position="315"/>
        <end position="414"/>
    </location>
</feature>
<name>A0A372ZMT2_9ACTN</name>
<sequence>MRRRRHPEQPISGGPPASDRLPGADRPKGGDAVPWTRDDALVAVAAAALDLVGYSLGGVSGDGGPGGGGATALGVVLIVLPALPLLFRRSHPVSALAAVLALGAAENLSAPPSTHFGFALSVALYSVARVRTAPVTALMSGATAVVTLLNQSHGRLPTGANVLSAVLAVAVVVGTAVVVNRWQQQVAAHRRLLADRAVAEERRRIARELHDIVAHHITTMQLMAGGARANLGGDTEVVRDALVTLESSGRMALREMRQLLDVLRADEDPETVPSPPQPGADDLDRIVDESRLAGLPTEFEVSGRPRPLPPTVGLTVFRIVQESLTNTRKHAGPASAHVRLTYRPDRVTVEVRDDGAGTGTGPAGAAGGATAGATARTGHGLIGMRERVTLHGGTLETGGLATGGYRVAASLPLAPGEAEEALR</sequence>
<comment type="caution">
    <text evidence="14">The sequence shown here is derived from an EMBL/GenBank/DDBJ whole genome shotgun (WGS) entry which is preliminary data.</text>
</comment>
<dbReference type="RefSeq" id="WP_117486020.1">
    <property type="nucleotide sequence ID" value="NZ_QVIG01000001.1"/>
</dbReference>
<evidence type="ECO:0000256" key="10">
    <source>
        <dbReference type="SAM" id="Phobius"/>
    </source>
</evidence>
<dbReference type="Pfam" id="PF02518">
    <property type="entry name" value="HATPase_c"/>
    <property type="match status" value="1"/>
</dbReference>
<dbReference type="GO" id="GO:0005524">
    <property type="term" value="F:ATP binding"/>
    <property type="evidence" value="ECO:0007669"/>
    <property type="project" value="UniProtKB-KW"/>
</dbReference>
<dbReference type="InterPro" id="IPR055558">
    <property type="entry name" value="DUF7134"/>
</dbReference>
<feature type="domain" description="Signal transduction histidine kinase subgroup 3 dimerisation and phosphoacceptor" evidence="12">
    <location>
        <begin position="201"/>
        <end position="266"/>
    </location>
</feature>
<organism evidence="14 15">
    <name type="scientific">Kitasatospora xanthocidica</name>
    <dbReference type="NCBI Taxonomy" id="83382"/>
    <lineage>
        <taxon>Bacteria</taxon>
        <taxon>Bacillati</taxon>
        <taxon>Actinomycetota</taxon>
        <taxon>Actinomycetes</taxon>
        <taxon>Kitasatosporales</taxon>
        <taxon>Streptomycetaceae</taxon>
        <taxon>Kitasatospora</taxon>
    </lineage>
</organism>
<evidence type="ECO:0000256" key="8">
    <source>
        <dbReference type="ARBA" id="ARBA00023012"/>
    </source>
</evidence>
<dbReference type="EMBL" id="QVIG01000001">
    <property type="protein sequence ID" value="RGD57199.1"/>
    <property type="molecule type" value="Genomic_DNA"/>
</dbReference>
<proteinExistence type="predicted"/>
<keyword evidence="10" id="KW-0812">Transmembrane</keyword>
<keyword evidence="10" id="KW-1133">Transmembrane helix</keyword>
<evidence type="ECO:0000256" key="6">
    <source>
        <dbReference type="ARBA" id="ARBA00022777"/>
    </source>
</evidence>
<dbReference type="AlphaFoldDB" id="A0A372ZMT2"/>
<keyword evidence="6 14" id="KW-0418">Kinase</keyword>
<evidence type="ECO:0000259" key="11">
    <source>
        <dbReference type="Pfam" id="PF02518"/>
    </source>
</evidence>
<keyword evidence="7" id="KW-0067">ATP-binding</keyword>
<keyword evidence="4" id="KW-0808">Transferase</keyword>
<feature type="transmembrane region" description="Helical" evidence="10">
    <location>
        <begin position="66"/>
        <end position="86"/>
    </location>
</feature>
<feature type="region of interest" description="Disordered" evidence="9">
    <location>
        <begin position="265"/>
        <end position="284"/>
    </location>
</feature>
<evidence type="ECO:0000256" key="5">
    <source>
        <dbReference type="ARBA" id="ARBA00022741"/>
    </source>
</evidence>
<feature type="transmembrane region" description="Helical" evidence="10">
    <location>
        <begin position="130"/>
        <end position="150"/>
    </location>
</feature>
<evidence type="ECO:0000256" key="2">
    <source>
        <dbReference type="ARBA" id="ARBA00012438"/>
    </source>
</evidence>
<dbReference type="InterPro" id="IPR050482">
    <property type="entry name" value="Sensor_HK_TwoCompSys"/>
</dbReference>
<evidence type="ECO:0000313" key="15">
    <source>
        <dbReference type="Proteomes" id="UP000263377"/>
    </source>
</evidence>
<dbReference type="Gene3D" id="1.20.5.1930">
    <property type="match status" value="1"/>
</dbReference>
<protein>
    <recommendedName>
        <fullName evidence="2">histidine kinase</fullName>
        <ecNumber evidence="2">2.7.13.3</ecNumber>
    </recommendedName>
</protein>
<dbReference type="CDD" id="cd16917">
    <property type="entry name" value="HATPase_UhpB-NarQ-NarX-like"/>
    <property type="match status" value="1"/>
</dbReference>
<keyword evidence="5" id="KW-0547">Nucleotide-binding</keyword>
<evidence type="ECO:0000256" key="3">
    <source>
        <dbReference type="ARBA" id="ARBA00022553"/>
    </source>
</evidence>
<dbReference type="GO" id="GO:0016020">
    <property type="term" value="C:membrane"/>
    <property type="evidence" value="ECO:0007669"/>
    <property type="project" value="InterPro"/>
</dbReference>
<gene>
    <name evidence="14" type="ORF">DR950_04765</name>
</gene>
<dbReference type="PANTHER" id="PTHR24421">
    <property type="entry name" value="NITRATE/NITRITE SENSOR PROTEIN NARX-RELATED"/>
    <property type="match status" value="1"/>
</dbReference>
<evidence type="ECO:0000313" key="14">
    <source>
        <dbReference type="EMBL" id="RGD57199.1"/>
    </source>
</evidence>
<dbReference type="GO" id="GO:0046983">
    <property type="term" value="F:protein dimerization activity"/>
    <property type="evidence" value="ECO:0007669"/>
    <property type="project" value="InterPro"/>
</dbReference>
<keyword evidence="8" id="KW-0902">Two-component regulatory system</keyword>
<dbReference type="EC" id="2.7.13.3" evidence="2"/>